<reference evidence="1 2" key="1">
    <citation type="journal article" date="2012" name="BMC Genomics">
        <title>Genomic basis of broad host range and environmental adaptability of Rhizobium tropici CIAT 899 and Rhizobium sp. PRF 81 which are used in inoculants for common bean (Phaseolus vulgaris L.).</title>
        <authorList>
            <person name="Ormeno-Orrillo E."/>
            <person name="Menna P."/>
            <person name="Almeida L.G."/>
            <person name="Ollero F.J."/>
            <person name="Nicolas M.F."/>
            <person name="Pains Rodrigues E."/>
            <person name="Shigueyoshi Nakatani A."/>
            <person name="Silva Batista J.S."/>
            <person name="Oliveira Chueire L.M."/>
            <person name="Souza R.C."/>
            <person name="Ribeiro Vasconcelos A.T."/>
            <person name="Megias M."/>
            <person name="Hungria M."/>
            <person name="Martinez-Romero E."/>
        </authorList>
    </citation>
    <scope>NUCLEOTIDE SEQUENCE [LARGE SCALE GENOMIC DNA]</scope>
    <source>
        <strain evidence="1 2">PRF 81</strain>
    </source>
</reference>
<dbReference type="EMBL" id="AQHN01000056">
    <property type="protein sequence ID" value="ENN87229.1"/>
    <property type="molecule type" value="Genomic_DNA"/>
</dbReference>
<protein>
    <submittedName>
        <fullName evidence="1">Uncharacterized protein</fullName>
    </submittedName>
</protein>
<sequence>MPGDALADVHPDLGLVVVPAPGRQQARLKLQVRSLADELVEDRAIDRLDRRIDRRWPCSRVERGQVDVEGDGQRAGFGCFHRRPACENPSNECCCAEAQGLAPSKRCHGHSVPLLSGRKA</sequence>
<dbReference type="STRING" id="363754.RHSP_24919"/>
<proteinExistence type="predicted"/>
<evidence type="ECO:0000313" key="2">
    <source>
        <dbReference type="Proteomes" id="UP000012429"/>
    </source>
</evidence>
<organism evidence="1 2">
    <name type="scientific">Rhizobium freirei PRF 81</name>
    <dbReference type="NCBI Taxonomy" id="363754"/>
    <lineage>
        <taxon>Bacteria</taxon>
        <taxon>Pseudomonadati</taxon>
        <taxon>Pseudomonadota</taxon>
        <taxon>Alphaproteobacteria</taxon>
        <taxon>Hyphomicrobiales</taxon>
        <taxon>Rhizobiaceae</taxon>
        <taxon>Rhizobium/Agrobacterium group</taxon>
        <taxon>Rhizobium</taxon>
    </lineage>
</organism>
<gene>
    <name evidence="1" type="ORF">RHSP_24919</name>
</gene>
<name>N6U3N1_9HYPH</name>
<evidence type="ECO:0000313" key="1">
    <source>
        <dbReference type="EMBL" id="ENN87229.1"/>
    </source>
</evidence>
<keyword evidence="2" id="KW-1185">Reference proteome</keyword>
<comment type="caution">
    <text evidence="1">The sequence shown here is derived from an EMBL/GenBank/DDBJ whole genome shotgun (WGS) entry which is preliminary data.</text>
</comment>
<dbReference type="Proteomes" id="UP000012429">
    <property type="component" value="Unassembled WGS sequence"/>
</dbReference>
<accession>N6U3N1</accession>
<dbReference type="AlphaFoldDB" id="N6U3N1"/>